<dbReference type="OrthoDB" id="9787837at2"/>
<reference evidence="8 9" key="1">
    <citation type="submission" date="2017-09" db="EMBL/GenBank/DDBJ databases">
        <title>SPAdes assembly of the Mesoplasma lactucae genome.</title>
        <authorList>
            <person name="Knight T.F."/>
            <person name="Rubinstein R."/>
            <person name="Citino T."/>
        </authorList>
    </citation>
    <scope>NUCLEOTIDE SEQUENCE [LARGE SCALE GENOMIC DNA]</scope>
    <source>
        <strain evidence="8 9">831-C4</strain>
    </source>
</reference>
<keyword evidence="2 7" id="KW-0813">Transport</keyword>
<dbReference type="Proteomes" id="UP000232227">
    <property type="component" value="Chromosome"/>
</dbReference>
<dbReference type="CDD" id="cd06261">
    <property type="entry name" value="TM_PBP2"/>
    <property type="match status" value="1"/>
</dbReference>
<dbReference type="Pfam" id="PF00528">
    <property type="entry name" value="BPD_transp_1"/>
    <property type="match status" value="1"/>
</dbReference>
<dbReference type="GO" id="GO:0005886">
    <property type="term" value="C:plasma membrane"/>
    <property type="evidence" value="ECO:0007669"/>
    <property type="project" value="UniProtKB-SubCell"/>
</dbReference>
<sequence>MRKTNKKYYYQVALILILALVALVILLPMLYMVFNSFKSFEELGTSRGFFPKTWDTKAYEVLFKLTKENNSIPTWQYFTNSLWITTIMMIGQTIMCALAGFGLYYWRTKFNVVIEVLFMAIMTIPGEALLLGRFIQNTELGWQNMALALIVPFLGNVYGIYQFRSMFYRLSRNTKRAAIADGMKPGAYFWMIAIPAIMPAIVTNFITGFITAWNAVLWPILVLEPGSKYATVPVLMYYINTMTADQLNKMQLVPNLNGGVNLINLKMATATLSVAPLFVGFVLLNKPLMKGILKQWKS</sequence>
<evidence type="ECO:0000256" key="2">
    <source>
        <dbReference type="ARBA" id="ARBA00022448"/>
    </source>
</evidence>
<dbReference type="RefSeq" id="WP_096862438.1">
    <property type="nucleotide sequence ID" value="NZ_CP023668.1"/>
</dbReference>
<feature type="transmembrane region" description="Helical" evidence="7">
    <location>
        <begin position="263"/>
        <end position="284"/>
    </location>
</feature>
<evidence type="ECO:0000256" key="3">
    <source>
        <dbReference type="ARBA" id="ARBA00022475"/>
    </source>
</evidence>
<evidence type="ECO:0000256" key="1">
    <source>
        <dbReference type="ARBA" id="ARBA00004651"/>
    </source>
</evidence>
<comment type="subcellular location">
    <subcellularLocation>
        <location evidence="1 7">Cell membrane</location>
        <topology evidence="1 7">Multi-pass membrane protein</topology>
    </subcellularLocation>
</comment>
<gene>
    <name evidence="8" type="ORF">CP520_00010</name>
</gene>
<evidence type="ECO:0000256" key="5">
    <source>
        <dbReference type="ARBA" id="ARBA00022989"/>
    </source>
</evidence>
<evidence type="ECO:0000256" key="7">
    <source>
        <dbReference type="RuleBase" id="RU363032"/>
    </source>
</evidence>
<feature type="transmembrane region" description="Helical" evidence="7">
    <location>
        <begin position="147"/>
        <end position="167"/>
    </location>
</feature>
<dbReference type="PROSITE" id="PS50928">
    <property type="entry name" value="ABC_TM1"/>
    <property type="match status" value="1"/>
</dbReference>
<dbReference type="SUPFAM" id="SSF161098">
    <property type="entry name" value="MetI-like"/>
    <property type="match status" value="1"/>
</dbReference>
<dbReference type="AlphaFoldDB" id="A0A291IQY1"/>
<dbReference type="KEGG" id="mlac:CP520_00010"/>
<dbReference type="EMBL" id="CP023668">
    <property type="protein sequence ID" value="ATG97150.1"/>
    <property type="molecule type" value="Genomic_DNA"/>
</dbReference>
<feature type="transmembrane region" description="Helical" evidence="7">
    <location>
        <begin position="112"/>
        <end position="135"/>
    </location>
</feature>
<proteinExistence type="inferred from homology"/>
<evidence type="ECO:0000313" key="9">
    <source>
        <dbReference type="Proteomes" id="UP000232227"/>
    </source>
</evidence>
<evidence type="ECO:0000313" key="8">
    <source>
        <dbReference type="EMBL" id="ATG97150.1"/>
    </source>
</evidence>
<evidence type="ECO:0000256" key="6">
    <source>
        <dbReference type="ARBA" id="ARBA00023136"/>
    </source>
</evidence>
<dbReference type="InterPro" id="IPR000515">
    <property type="entry name" value="MetI-like"/>
</dbReference>
<keyword evidence="6 7" id="KW-0472">Membrane</keyword>
<dbReference type="Gene3D" id="1.10.3720.10">
    <property type="entry name" value="MetI-like"/>
    <property type="match status" value="1"/>
</dbReference>
<dbReference type="PANTHER" id="PTHR43744:SF12">
    <property type="entry name" value="ABC TRANSPORTER PERMEASE PROTEIN MG189-RELATED"/>
    <property type="match status" value="1"/>
</dbReference>
<dbReference type="InterPro" id="IPR035906">
    <property type="entry name" value="MetI-like_sf"/>
</dbReference>
<name>A0A291IQY1_9MOLU</name>
<feature type="transmembrane region" description="Helical" evidence="7">
    <location>
        <begin position="12"/>
        <end position="34"/>
    </location>
</feature>
<protein>
    <submittedName>
        <fullName evidence="8">Uncharacterized protein</fullName>
    </submittedName>
</protein>
<feature type="transmembrane region" description="Helical" evidence="7">
    <location>
        <begin position="188"/>
        <end position="213"/>
    </location>
</feature>
<accession>A0A291IQY1</accession>
<dbReference type="GO" id="GO:0055085">
    <property type="term" value="P:transmembrane transport"/>
    <property type="evidence" value="ECO:0007669"/>
    <property type="project" value="InterPro"/>
</dbReference>
<keyword evidence="9" id="KW-1185">Reference proteome</keyword>
<keyword evidence="4 7" id="KW-0812">Transmembrane</keyword>
<keyword evidence="3" id="KW-1003">Cell membrane</keyword>
<comment type="similarity">
    <text evidence="7">Belongs to the binding-protein-dependent transport system permease family.</text>
</comment>
<organism evidence="8 9">
    <name type="scientific">Mesoplasma lactucae ATCC 49193</name>
    <dbReference type="NCBI Taxonomy" id="81460"/>
    <lineage>
        <taxon>Bacteria</taxon>
        <taxon>Bacillati</taxon>
        <taxon>Mycoplasmatota</taxon>
        <taxon>Mollicutes</taxon>
        <taxon>Entomoplasmatales</taxon>
        <taxon>Entomoplasmataceae</taxon>
        <taxon>Mesoplasma</taxon>
    </lineage>
</organism>
<dbReference type="PANTHER" id="PTHR43744">
    <property type="entry name" value="ABC TRANSPORTER PERMEASE PROTEIN MG189-RELATED-RELATED"/>
    <property type="match status" value="1"/>
</dbReference>
<keyword evidence="5 7" id="KW-1133">Transmembrane helix</keyword>
<evidence type="ECO:0000256" key="4">
    <source>
        <dbReference type="ARBA" id="ARBA00022692"/>
    </source>
</evidence>
<feature type="transmembrane region" description="Helical" evidence="7">
    <location>
        <begin position="82"/>
        <end position="105"/>
    </location>
</feature>